<dbReference type="Gene3D" id="2.130.10.10">
    <property type="entry name" value="YVTN repeat-like/Quinoprotein amine dehydrogenase"/>
    <property type="match status" value="1"/>
</dbReference>
<name>A0A6J7GSV4_9ZZZZ</name>
<sequence length="425" mass="46736">MQNPSVMRKQYSHLVQLPMLACILLFFSGCLKDKLTKTYKIIYPVYEEKSTVLANIKANKPAAIGKPGKIFLYGNYIFLNEIDKGVHIIDNSNPSSPVNVAFINIPGNLDIAVKGSTLYADFYTDLLAIDISNPLQAKMGKLLRRIFPERQWTNGFNPDSNRVIVGWIEKDTTVTIERDGRPIGIGWGCANCMFAADANSSGNKSSVPGIAGSMSRFALVNDYLYAVNQSTLNAISVANPGDPVFASANWVGWNIETVYPFKDKLFIGSSTGMFIFDIGNAANPERRGSFTHARACDPVVADDKYAFVTLRTGSFCDGTSNQLDVVNVEDVYSPRLVKTYGLTNPHGLAKDGNLLFICDGKDGLKVYDAGNVSNLNLLQHIKGMETYDAIAWNKRLLVVTTEGLRQYDYSDLNSIKLLSTIVTGK</sequence>
<gene>
    <name evidence="1" type="ORF">UFOPK3609_00889</name>
</gene>
<dbReference type="InterPro" id="IPR015943">
    <property type="entry name" value="WD40/YVTN_repeat-like_dom_sf"/>
</dbReference>
<dbReference type="InterPro" id="IPR013211">
    <property type="entry name" value="LVIVD"/>
</dbReference>
<organism evidence="1">
    <name type="scientific">freshwater metagenome</name>
    <dbReference type="NCBI Taxonomy" id="449393"/>
    <lineage>
        <taxon>unclassified sequences</taxon>
        <taxon>metagenomes</taxon>
        <taxon>ecological metagenomes</taxon>
    </lineage>
</organism>
<dbReference type="Pfam" id="PF08309">
    <property type="entry name" value="LVIVD"/>
    <property type="match status" value="2"/>
</dbReference>
<dbReference type="EMBL" id="CAFBMQ010000123">
    <property type="protein sequence ID" value="CAB4911421.1"/>
    <property type="molecule type" value="Genomic_DNA"/>
</dbReference>
<protein>
    <submittedName>
        <fullName evidence="1">Unannotated protein</fullName>
    </submittedName>
</protein>
<reference evidence="1" key="1">
    <citation type="submission" date="2020-05" db="EMBL/GenBank/DDBJ databases">
        <authorList>
            <person name="Chiriac C."/>
            <person name="Salcher M."/>
            <person name="Ghai R."/>
            <person name="Kavagutti S V."/>
        </authorList>
    </citation>
    <scope>NUCLEOTIDE SEQUENCE</scope>
</reference>
<dbReference type="SUPFAM" id="SSF63829">
    <property type="entry name" value="Calcium-dependent phosphotriesterase"/>
    <property type="match status" value="1"/>
</dbReference>
<proteinExistence type="predicted"/>
<dbReference type="AlphaFoldDB" id="A0A6J7GSV4"/>
<accession>A0A6J7GSV4</accession>
<evidence type="ECO:0000313" key="1">
    <source>
        <dbReference type="EMBL" id="CAB4911421.1"/>
    </source>
</evidence>